<dbReference type="PRINTS" id="PR00469">
    <property type="entry name" value="PNDRDTASEII"/>
</dbReference>
<dbReference type="InterPro" id="IPR050097">
    <property type="entry name" value="Ferredoxin-NADP_redctase_2"/>
</dbReference>
<dbReference type="GO" id="GO:0016491">
    <property type="term" value="F:oxidoreductase activity"/>
    <property type="evidence" value="ECO:0007669"/>
    <property type="project" value="UniProtKB-KW"/>
</dbReference>
<dbReference type="InterPro" id="IPR036188">
    <property type="entry name" value="FAD/NAD-bd_sf"/>
</dbReference>
<dbReference type="AlphaFoldDB" id="A0A0G1C950"/>
<evidence type="ECO:0000313" key="5">
    <source>
        <dbReference type="Proteomes" id="UP000034810"/>
    </source>
</evidence>
<dbReference type="Gene3D" id="3.50.50.60">
    <property type="entry name" value="FAD/NAD(P)-binding domain"/>
    <property type="match status" value="2"/>
</dbReference>
<proteinExistence type="predicted"/>
<feature type="domain" description="FAD/NAD(P)-binding" evidence="3">
    <location>
        <begin position="3"/>
        <end position="291"/>
    </location>
</feature>
<sequence length="312" mass="33601">MVYDLIIVGGGPAGVAAGIYTARKAIKTLLLTKDFGGQSVNSASIENFIGFKSISGVDFAKTLEEHLRAQEDIEIKDGVLVSKVEKVGGGFEISTAGGDKFQSKTVLITLGSGYKKLNVPGEKEFEGKGVFYCSICDAPLMKGKKAAVIGGGNSGLEAAFDLLPYAEKISILEFTDSLRGDPIYQEKLKKDPKVEIITKAKTVEIFGEAFVKGLKYVDLNTNQEKMLDVSGVFVAIGYKPNTDLVKDLVKLDEFGRIVVDHKTYQTSCPGLWAAGDITDGLYNQINPAMGDAIKAVLNVYDYLNKLITADDS</sequence>
<dbReference type="Proteomes" id="UP000034810">
    <property type="component" value="Unassembled WGS sequence"/>
</dbReference>
<gene>
    <name evidence="4" type="ORF">UV58_C0012G0016</name>
</gene>
<evidence type="ECO:0000313" key="4">
    <source>
        <dbReference type="EMBL" id="KKS82170.1"/>
    </source>
</evidence>
<keyword evidence="1" id="KW-0285">Flavoprotein</keyword>
<organism evidence="4 5">
    <name type="scientific">Candidatus Wolfebacteria bacterium GW2011_GWC1_43_10</name>
    <dbReference type="NCBI Taxonomy" id="1619011"/>
    <lineage>
        <taxon>Bacteria</taxon>
        <taxon>Candidatus Wolfeibacteriota</taxon>
    </lineage>
</organism>
<comment type="caution">
    <text evidence="4">The sequence shown here is derived from an EMBL/GenBank/DDBJ whole genome shotgun (WGS) entry which is preliminary data.</text>
</comment>
<dbReference type="PANTHER" id="PTHR48105">
    <property type="entry name" value="THIOREDOXIN REDUCTASE 1-RELATED-RELATED"/>
    <property type="match status" value="1"/>
</dbReference>
<dbReference type="EMBL" id="LCFA01000012">
    <property type="protein sequence ID" value="KKS82170.1"/>
    <property type="molecule type" value="Genomic_DNA"/>
</dbReference>
<dbReference type="Pfam" id="PF07992">
    <property type="entry name" value="Pyr_redox_2"/>
    <property type="match status" value="1"/>
</dbReference>
<dbReference type="InterPro" id="IPR023753">
    <property type="entry name" value="FAD/NAD-binding_dom"/>
</dbReference>
<dbReference type="PRINTS" id="PR00368">
    <property type="entry name" value="FADPNR"/>
</dbReference>
<reference evidence="4 5" key="1">
    <citation type="journal article" date="2015" name="Nature">
        <title>rRNA introns, odd ribosomes, and small enigmatic genomes across a large radiation of phyla.</title>
        <authorList>
            <person name="Brown C.T."/>
            <person name="Hug L.A."/>
            <person name="Thomas B.C."/>
            <person name="Sharon I."/>
            <person name="Castelle C.J."/>
            <person name="Singh A."/>
            <person name="Wilkins M.J."/>
            <person name="Williams K.H."/>
            <person name="Banfield J.F."/>
        </authorList>
    </citation>
    <scope>NUCLEOTIDE SEQUENCE [LARGE SCALE GENOMIC DNA]</scope>
</reference>
<evidence type="ECO:0000259" key="3">
    <source>
        <dbReference type="Pfam" id="PF07992"/>
    </source>
</evidence>
<dbReference type="SUPFAM" id="SSF51905">
    <property type="entry name" value="FAD/NAD(P)-binding domain"/>
    <property type="match status" value="1"/>
</dbReference>
<keyword evidence="2" id="KW-0560">Oxidoreductase</keyword>
<protein>
    <submittedName>
        <fullName evidence="4">Alkyl hydroperoxide reductase subunit F</fullName>
    </submittedName>
</protein>
<dbReference type="PATRIC" id="fig|1619011.3.peg.505"/>
<accession>A0A0G1C950</accession>
<name>A0A0G1C950_9BACT</name>
<evidence type="ECO:0000256" key="2">
    <source>
        <dbReference type="ARBA" id="ARBA00023002"/>
    </source>
</evidence>
<evidence type="ECO:0000256" key="1">
    <source>
        <dbReference type="ARBA" id="ARBA00022630"/>
    </source>
</evidence>